<protein>
    <submittedName>
        <fullName evidence="4">Amidohydrolase</fullName>
    </submittedName>
</protein>
<feature type="binding site" evidence="2">
    <location>
        <position position="111"/>
    </location>
    <ligand>
        <name>Mn(2+)</name>
        <dbReference type="ChEBI" id="CHEBI:29035"/>
        <label>2</label>
    </ligand>
</feature>
<dbReference type="GO" id="GO:0019877">
    <property type="term" value="P:diaminopimelate biosynthetic process"/>
    <property type="evidence" value="ECO:0007669"/>
    <property type="project" value="UniProtKB-ARBA"/>
</dbReference>
<dbReference type="Pfam" id="PF01546">
    <property type="entry name" value="Peptidase_M20"/>
    <property type="match status" value="1"/>
</dbReference>
<dbReference type="SUPFAM" id="SSF53187">
    <property type="entry name" value="Zn-dependent exopeptidases"/>
    <property type="match status" value="1"/>
</dbReference>
<feature type="binding site" evidence="2">
    <location>
        <position position="113"/>
    </location>
    <ligand>
        <name>Mn(2+)</name>
        <dbReference type="ChEBI" id="CHEBI:29035"/>
        <label>2</label>
    </ligand>
</feature>
<dbReference type="Gene3D" id="3.30.70.360">
    <property type="match status" value="1"/>
</dbReference>
<feature type="domain" description="Peptidase M20 dimerisation" evidence="3">
    <location>
        <begin position="196"/>
        <end position="288"/>
    </location>
</feature>
<dbReference type="PIRSF" id="PIRSF005962">
    <property type="entry name" value="Pept_M20D_amidohydro"/>
    <property type="match status" value="1"/>
</dbReference>
<organism evidence="4 5">
    <name type="scientific">Oceanobacillus zhaokaii</name>
    <dbReference type="NCBI Taxonomy" id="2052660"/>
    <lineage>
        <taxon>Bacteria</taxon>
        <taxon>Bacillati</taxon>
        <taxon>Bacillota</taxon>
        <taxon>Bacilli</taxon>
        <taxon>Bacillales</taxon>
        <taxon>Bacillaceae</taxon>
        <taxon>Oceanobacillus</taxon>
    </lineage>
</organism>
<sequence length="410" mass="44785">MLQLSTNLTQEEIKDLVAIVYDDAVNLRRLFHENPELGFEEYHTLSVIKKYLTDLGIEVKTGIAKTGLVGILHGKEKGPVIALRADMDALPIQENTGTSFASKKSGVMHACGHDMHMAMLLGAANALSQVREKISGTIKFIFQPAEEMLAGGKRMVEEDVLKNPDVDYIYGFHVWPELPIGQFGFKSGALMASMDSFEVSLKGKASHGAAPHQGIDAIVGSAQVITGLQSIISRETDPLDSVVITIGELKSGNGFNIVPESAVFKGTVRTINKESRQRVSQDFKRIIEGMANALRLEAKINYKSGYPITNNTEEFVDHASRLAEKLFGQNAVVHLEKPSMASEDFSFYLEHVPGAFIFLGVQDQAGGSHKLHNERFLPDEKAMKYGIGLFIALATNPFGTRGQAPSPTLN</sequence>
<feature type="binding site" evidence="2">
    <location>
        <position position="173"/>
    </location>
    <ligand>
        <name>Mn(2+)</name>
        <dbReference type="ChEBI" id="CHEBI:29035"/>
        <label>1</label>
    </ligand>
</feature>
<accession>A0A345PKA0</accession>
<reference evidence="5" key="1">
    <citation type="submission" date="2017-11" db="EMBL/GenBank/DDBJ databases">
        <authorList>
            <person name="Zhu W."/>
        </authorList>
    </citation>
    <scope>NUCLEOTIDE SEQUENCE [LARGE SCALE GENOMIC DNA]</scope>
    <source>
        <strain evidence="5">160</strain>
    </source>
</reference>
<dbReference type="CDD" id="cd03886">
    <property type="entry name" value="M20_Acy1"/>
    <property type="match status" value="1"/>
</dbReference>
<dbReference type="SUPFAM" id="SSF55031">
    <property type="entry name" value="Bacterial exopeptidase dimerisation domain"/>
    <property type="match status" value="1"/>
</dbReference>
<dbReference type="InterPro" id="IPR011650">
    <property type="entry name" value="Peptidase_M20_dimer"/>
</dbReference>
<dbReference type="OrthoDB" id="9776731at2"/>
<dbReference type="NCBIfam" id="TIGR01891">
    <property type="entry name" value="amidohydrolases"/>
    <property type="match status" value="1"/>
</dbReference>
<dbReference type="GO" id="GO:0050118">
    <property type="term" value="F:N-acetyldiaminopimelate deacetylase activity"/>
    <property type="evidence" value="ECO:0007669"/>
    <property type="project" value="UniProtKB-ARBA"/>
</dbReference>
<evidence type="ECO:0000313" key="4">
    <source>
        <dbReference type="EMBL" id="AXI10430.1"/>
    </source>
</evidence>
<keyword evidence="2" id="KW-0479">Metal-binding</keyword>
<name>A0A345PKA0_9BACI</name>
<keyword evidence="1 4" id="KW-0378">Hydrolase</keyword>
<evidence type="ECO:0000313" key="5">
    <source>
        <dbReference type="Proteomes" id="UP000253908"/>
    </source>
</evidence>
<feature type="binding site" evidence="2">
    <location>
        <position position="147"/>
    </location>
    <ligand>
        <name>Mn(2+)</name>
        <dbReference type="ChEBI" id="CHEBI:29035"/>
        <label>2</label>
    </ligand>
</feature>
<comment type="cofactor">
    <cofactor evidence="2">
        <name>Mn(2+)</name>
        <dbReference type="ChEBI" id="CHEBI:29035"/>
    </cofactor>
    <text evidence="2">The Mn(2+) ion enhances activity.</text>
</comment>
<dbReference type="AlphaFoldDB" id="A0A345PKA0"/>
<evidence type="ECO:0000256" key="2">
    <source>
        <dbReference type="PIRSR" id="PIRSR005962-1"/>
    </source>
</evidence>
<evidence type="ECO:0000256" key="1">
    <source>
        <dbReference type="ARBA" id="ARBA00022801"/>
    </source>
</evidence>
<feature type="binding site" evidence="2">
    <location>
        <position position="372"/>
    </location>
    <ligand>
        <name>Mn(2+)</name>
        <dbReference type="ChEBI" id="CHEBI:29035"/>
        <label>2</label>
    </ligand>
</feature>
<dbReference type="Gene3D" id="3.40.630.10">
    <property type="entry name" value="Zn peptidases"/>
    <property type="match status" value="1"/>
</dbReference>
<dbReference type="FunFam" id="3.30.70.360:FF:000001">
    <property type="entry name" value="N-acetyldiaminopimelate deacetylase"/>
    <property type="match status" value="1"/>
</dbReference>
<dbReference type="InterPro" id="IPR036264">
    <property type="entry name" value="Bact_exopeptidase_dim_dom"/>
</dbReference>
<dbReference type="PANTHER" id="PTHR11014:SF63">
    <property type="entry name" value="METALLOPEPTIDASE, PUTATIVE (AFU_ORTHOLOGUE AFUA_6G09600)-RELATED"/>
    <property type="match status" value="1"/>
</dbReference>
<dbReference type="PANTHER" id="PTHR11014">
    <property type="entry name" value="PEPTIDASE M20 FAMILY MEMBER"/>
    <property type="match status" value="1"/>
</dbReference>
<keyword evidence="5" id="KW-1185">Reference proteome</keyword>
<dbReference type="GO" id="GO:0046872">
    <property type="term" value="F:metal ion binding"/>
    <property type="evidence" value="ECO:0007669"/>
    <property type="project" value="UniProtKB-KW"/>
</dbReference>
<dbReference type="EMBL" id="CP024848">
    <property type="protein sequence ID" value="AXI10430.1"/>
    <property type="molecule type" value="Genomic_DNA"/>
</dbReference>
<dbReference type="KEGG" id="ocn:CUC15_16480"/>
<proteinExistence type="predicted"/>
<dbReference type="Proteomes" id="UP000253908">
    <property type="component" value="Chromosome"/>
</dbReference>
<dbReference type="InterPro" id="IPR002933">
    <property type="entry name" value="Peptidase_M20"/>
</dbReference>
<dbReference type="Pfam" id="PF07687">
    <property type="entry name" value="M20_dimer"/>
    <property type="match status" value="1"/>
</dbReference>
<dbReference type="InterPro" id="IPR017439">
    <property type="entry name" value="Amidohydrolase"/>
</dbReference>
<evidence type="ECO:0000259" key="3">
    <source>
        <dbReference type="Pfam" id="PF07687"/>
    </source>
</evidence>
<keyword evidence="2" id="KW-0464">Manganese</keyword>
<gene>
    <name evidence="4" type="ORF">CUC15_16480</name>
</gene>